<dbReference type="GeneID" id="69011007"/>
<evidence type="ECO:0000259" key="3">
    <source>
        <dbReference type="Pfam" id="PF00857"/>
    </source>
</evidence>
<comment type="similarity">
    <text evidence="1">Belongs to the isochorismatase family.</text>
</comment>
<dbReference type="Proteomes" id="UP000613401">
    <property type="component" value="Unassembled WGS sequence"/>
</dbReference>
<feature type="domain" description="Isochorismatase-like" evidence="3">
    <location>
        <begin position="50"/>
        <end position="217"/>
    </location>
</feature>
<keyword evidence="5" id="KW-1185">Reference proteome</keyword>
<dbReference type="InterPro" id="IPR050272">
    <property type="entry name" value="Isochorismatase-like_hydrls"/>
</dbReference>
<comment type="caution">
    <text evidence="4">The sequence shown here is derived from an EMBL/GenBank/DDBJ whole genome shotgun (WGS) entry which is preliminary data.</text>
</comment>
<dbReference type="PANTHER" id="PTHR43540">
    <property type="entry name" value="PEROXYUREIDOACRYLATE/UREIDOACRYLATE AMIDOHYDROLASE-RELATED"/>
    <property type="match status" value="1"/>
</dbReference>
<name>A0A8H4C622_COLGL</name>
<dbReference type="AlphaFoldDB" id="A0A8H4C622"/>
<keyword evidence="2" id="KW-0378">Hydrolase</keyword>
<dbReference type="SUPFAM" id="SSF52499">
    <property type="entry name" value="Isochorismatase-like hydrolases"/>
    <property type="match status" value="1"/>
</dbReference>
<dbReference type="CDD" id="cd01014">
    <property type="entry name" value="nicotinamidase_related"/>
    <property type="match status" value="1"/>
</dbReference>
<organism evidence="4 5">
    <name type="scientific">Colletotrichum gloeosporioides</name>
    <name type="common">Anthracnose fungus</name>
    <name type="synonym">Glomerella cingulata</name>
    <dbReference type="NCBI Taxonomy" id="474922"/>
    <lineage>
        <taxon>Eukaryota</taxon>
        <taxon>Fungi</taxon>
        <taxon>Dikarya</taxon>
        <taxon>Ascomycota</taxon>
        <taxon>Pezizomycotina</taxon>
        <taxon>Sordariomycetes</taxon>
        <taxon>Hypocreomycetidae</taxon>
        <taxon>Glomerellales</taxon>
        <taxon>Glomerellaceae</taxon>
        <taxon>Colletotrichum</taxon>
        <taxon>Colletotrichum gloeosporioides species complex</taxon>
    </lineage>
</organism>
<dbReference type="RefSeq" id="XP_045257110.1">
    <property type="nucleotide sequence ID" value="XM_045403910.1"/>
</dbReference>
<evidence type="ECO:0000313" key="5">
    <source>
        <dbReference type="Proteomes" id="UP000613401"/>
    </source>
</evidence>
<dbReference type="Pfam" id="PF00857">
    <property type="entry name" value="Isochorismatase"/>
    <property type="match status" value="1"/>
</dbReference>
<gene>
    <name evidence="4" type="ORF">GCG54_00003849</name>
</gene>
<evidence type="ECO:0000256" key="2">
    <source>
        <dbReference type="ARBA" id="ARBA00022801"/>
    </source>
</evidence>
<reference evidence="4" key="2">
    <citation type="submission" date="2020-03" db="EMBL/GenBank/DDBJ databases">
        <authorList>
            <person name="Fu F.-F."/>
            <person name="Chen J."/>
        </authorList>
    </citation>
    <scope>NUCLEOTIDE SEQUENCE</scope>
    <source>
        <strain evidence="4">Lc1</strain>
    </source>
</reference>
<evidence type="ECO:0000313" key="4">
    <source>
        <dbReference type="EMBL" id="KAF3797950.1"/>
    </source>
</evidence>
<proteinExistence type="inferred from homology"/>
<dbReference type="Gene3D" id="3.40.50.850">
    <property type="entry name" value="Isochorismatase-like"/>
    <property type="match status" value="1"/>
</dbReference>
<accession>A0A8H4C622</accession>
<sequence>MIQANCHTISLIFCSHCFSKFRLTTITMTSAVSMRSMLGVPPSTASTSDSVLVIIDAQNEYAIGKLPVSDVETSRAKIASLLEKYRGAKAPVIHVVHEFPAGAPIFAPGTDLAEEFSELKPLEGESVVTKHFPGSFTGTNLEDLLKAAGRNKVVLTGYMAHVCISTTARQASEKGWDVIVAGDAVGDRNIPGSSAEELTRVSLAEIADAFGTVVKSTDIE</sequence>
<dbReference type="EMBL" id="WVTB01000103">
    <property type="protein sequence ID" value="KAF3797950.1"/>
    <property type="molecule type" value="Genomic_DNA"/>
</dbReference>
<dbReference type="InterPro" id="IPR036380">
    <property type="entry name" value="Isochorismatase-like_sf"/>
</dbReference>
<dbReference type="GO" id="GO:0016787">
    <property type="term" value="F:hydrolase activity"/>
    <property type="evidence" value="ECO:0007669"/>
    <property type="project" value="UniProtKB-KW"/>
</dbReference>
<reference evidence="4" key="1">
    <citation type="journal article" date="2020" name="Phytopathology">
        <title>Genome sequence and comparative analysis of Colletotrichum gloeosporioides isolated from Liriodendron leaves.</title>
        <authorList>
            <person name="Fu F.F."/>
            <person name="Hao Z."/>
            <person name="Wang P."/>
            <person name="Lu Y."/>
            <person name="Xue L.J."/>
            <person name="Wei G."/>
            <person name="Tian Y."/>
            <person name="Baishi H."/>
            <person name="Xu H."/>
            <person name="Shi J."/>
            <person name="Cheng T."/>
            <person name="Wang G."/>
            <person name="Yi Y."/>
            <person name="Chen J."/>
        </authorList>
    </citation>
    <scope>NUCLEOTIDE SEQUENCE</scope>
    <source>
        <strain evidence="4">Lc1</strain>
    </source>
</reference>
<dbReference type="InterPro" id="IPR000868">
    <property type="entry name" value="Isochorismatase-like_dom"/>
</dbReference>
<protein>
    <submittedName>
        <fullName evidence="4">Isochorismatase-like protein asqB</fullName>
    </submittedName>
</protein>
<dbReference type="PANTHER" id="PTHR43540:SF15">
    <property type="entry name" value="BLR5631 PROTEIN"/>
    <property type="match status" value="1"/>
</dbReference>
<evidence type="ECO:0000256" key="1">
    <source>
        <dbReference type="ARBA" id="ARBA00006336"/>
    </source>
</evidence>